<name>A0A914QFQ7_9BILA</name>
<feature type="compositionally biased region" description="Basic and acidic residues" evidence="1">
    <location>
        <begin position="102"/>
        <end position="113"/>
    </location>
</feature>
<feature type="region of interest" description="Disordered" evidence="1">
    <location>
        <begin position="23"/>
        <end position="113"/>
    </location>
</feature>
<evidence type="ECO:0000313" key="3">
    <source>
        <dbReference type="Proteomes" id="UP000887578"/>
    </source>
</evidence>
<feature type="chain" id="PRO_5036811733" evidence="2">
    <location>
        <begin position="17"/>
        <end position="113"/>
    </location>
</feature>
<protein>
    <submittedName>
        <fullName evidence="4">Uncharacterized protein</fullName>
    </submittedName>
</protein>
<dbReference type="Proteomes" id="UP000887578">
    <property type="component" value="Unplaced"/>
</dbReference>
<keyword evidence="3" id="KW-1185">Reference proteome</keyword>
<evidence type="ECO:0000256" key="2">
    <source>
        <dbReference type="SAM" id="SignalP"/>
    </source>
</evidence>
<reference evidence="4" key="1">
    <citation type="submission" date="2022-11" db="UniProtKB">
        <authorList>
            <consortium name="WormBaseParasite"/>
        </authorList>
    </citation>
    <scope>IDENTIFICATION</scope>
</reference>
<keyword evidence="2" id="KW-0732">Signal</keyword>
<organism evidence="3 4">
    <name type="scientific">Panagrolaimus davidi</name>
    <dbReference type="NCBI Taxonomy" id="227884"/>
    <lineage>
        <taxon>Eukaryota</taxon>
        <taxon>Metazoa</taxon>
        <taxon>Ecdysozoa</taxon>
        <taxon>Nematoda</taxon>
        <taxon>Chromadorea</taxon>
        <taxon>Rhabditida</taxon>
        <taxon>Tylenchina</taxon>
        <taxon>Panagrolaimomorpha</taxon>
        <taxon>Panagrolaimoidea</taxon>
        <taxon>Panagrolaimidae</taxon>
        <taxon>Panagrolaimus</taxon>
    </lineage>
</organism>
<feature type="signal peptide" evidence="2">
    <location>
        <begin position="1"/>
        <end position="16"/>
    </location>
</feature>
<dbReference type="AlphaFoldDB" id="A0A914QFQ7"/>
<sequence>MIKVLLIISVCCFVLALSQYEASKPQASKQGSYPDESVSGGQQEAQKSDDEEINHEFSFSGKSISRPEPILPRVRGDGPAPASYPPLKPHDINEGFFGGKGGFEEPKKDGFKH</sequence>
<accession>A0A914QFQ7</accession>
<dbReference type="WBParaSite" id="PDA_v2.g26071.t1">
    <property type="protein sequence ID" value="PDA_v2.g26071.t1"/>
    <property type="gene ID" value="PDA_v2.g26071"/>
</dbReference>
<evidence type="ECO:0000313" key="4">
    <source>
        <dbReference type="WBParaSite" id="PDA_v2.g26071.t1"/>
    </source>
</evidence>
<proteinExistence type="predicted"/>
<evidence type="ECO:0000256" key="1">
    <source>
        <dbReference type="SAM" id="MobiDB-lite"/>
    </source>
</evidence>